<proteinExistence type="predicted"/>
<dbReference type="Proteomes" id="UP000507470">
    <property type="component" value="Unassembled WGS sequence"/>
</dbReference>
<reference evidence="3 4" key="1">
    <citation type="submission" date="2020-06" db="EMBL/GenBank/DDBJ databases">
        <authorList>
            <person name="Li R."/>
            <person name="Bekaert M."/>
        </authorList>
    </citation>
    <scope>NUCLEOTIDE SEQUENCE [LARGE SCALE GENOMIC DNA]</scope>
    <source>
        <strain evidence="4">wild</strain>
    </source>
</reference>
<evidence type="ECO:0000313" key="4">
    <source>
        <dbReference type="Proteomes" id="UP000507470"/>
    </source>
</evidence>
<feature type="domain" description="Novel STAND NTPase 3" evidence="2">
    <location>
        <begin position="94"/>
        <end position="239"/>
    </location>
</feature>
<dbReference type="Pfam" id="PF20720">
    <property type="entry name" value="nSTAND3"/>
    <property type="match status" value="1"/>
</dbReference>
<gene>
    <name evidence="3" type="ORF">MCOR_31890</name>
</gene>
<evidence type="ECO:0000256" key="1">
    <source>
        <dbReference type="SAM" id="Coils"/>
    </source>
</evidence>
<dbReference type="SUPFAM" id="SSF52540">
    <property type="entry name" value="P-loop containing nucleoside triphosphate hydrolases"/>
    <property type="match status" value="1"/>
</dbReference>
<organism evidence="3 4">
    <name type="scientific">Mytilus coruscus</name>
    <name type="common">Sea mussel</name>
    <dbReference type="NCBI Taxonomy" id="42192"/>
    <lineage>
        <taxon>Eukaryota</taxon>
        <taxon>Metazoa</taxon>
        <taxon>Spiralia</taxon>
        <taxon>Lophotrochozoa</taxon>
        <taxon>Mollusca</taxon>
        <taxon>Bivalvia</taxon>
        <taxon>Autobranchia</taxon>
        <taxon>Pteriomorphia</taxon>
        <taxon>Mytilida</taxon>
        <taxon>Mytiloidea</taxon>
        <taxon>Mytilidae</taxon>
        <taxon>Mytilinae</taxon>
        <taxon>Mytilus</taxon>
    </lineage>
</organism>
<dbReference type="InterPro" id="IPR027417">
    <property type="entry name" value="P-loop_NTPase"/>
</dbReference>
<name>A0A6J8CRH6_MYTCO</name>
<sequence>MLTFFKGNPRAVRKELYIECERLHNTGLDLLNKDILLRIQNAFKELSEFKKLREELRKRLETLKEKKTNPIPPNLRVKIDKQLKVWREDDEKYFVSTKGSKAVIESIKEQPSVAVTGSFGIGKTAVIHNAALLMRSNGYIVVPVTDPLEIKKYKHPIEKNLFVVDNFCGKCDLEEDELKAWNNCGVEFDEKCKLLVTCKLQVYRAIRHETLNNITFHECNLISNDICLSLNERQSIARKYDINILDIMESIEFYNCFPLLCKHFTMSNIIINANKFFKHPFGVFETQFEMLRT</sequence>
<keyword evidence="4" id="KW-1185">Reference proteome</keyword>
<keyword evidence="1" id="KW-0175">Coiled coil</keyword>
<feature type="coiled-coil region" evidence="1">
    <location>
        <begin position="39"/>
        <end position="69"/>
    </location>
</feature>
<dbReference type="AlphaFoldDB" id="A0A6J8CRH6"/>
<accession>A0A6J8CRH6</accession>
<dbReference type="EMBL" id="CACVKT020005677">
    <property type="protein sequence ID" value="CAC5397460.1"/>
    <property type="molecule type" value="Genomic_DNA"/>
</dbReference>
<protein>
    <recommendedName>
        <fullName evidence="2">Novel STAND NTPase 3 domain-containing protein</fullName>
    </recommendedName>
</protein>
<evidence type="ECO:0000313" key="3">
    <source>
        <dbReference type="EMBL" id="CAC5397460.1"/>
    </source>
</evidence>
<evidence type="ECO:0000259" key="2">
    <source>
        <dbReference type="Pfam" id="PF20720"/>
    </source>
</evidence>
<dbReference type="OrthoDB" id="194358at2759"/>
<dbReference type="InterPro" id="IPR049050">
    <property type="entry name" value="nSTAND3"/>
</dbReference>